<name>A0A517QKY2_9PLAN</name>
<evidence type="ECO:0000256" key="1">
    <source>
        <dbReference type="ARBA" id="ARBA00023118"/>
    </source>
</evidence>
<proteinExistence type="predicted"/>
<evidence type="ECO:0000256" key="2">
    <source>
        <dbReference type="ARBA" id="ARBA00025626"/>
    </source>
</evidence>
<sequence>MSLHVFGTVLTTRAIAANNRGENDGNATTLQKVIRDGDLCTTVSSEAIRYAIRESWMESDGIELNRSVSHHGSEWSDKEFKKGWEKFIDNDVLGFMHAKKETNSRRGILEIGRALSLTPWPGTVSANFSSPGSNPGVSHANPIPYAAEMHDTRYQYTFAMTPESLEGKNKIDRTKNTLNALLNLRRVGGNHSRYLYDFSPEAVILRVTQDPAPRIMFSFDENERGEISMNKLLRRMQGDEPDIDPEEVIIGTAVDGILGEEQAKELGATLFPGVKAAFSEAMNRIESKLK</sequence>
<reference evidence="3 4" key="1">
    <citation type="submission" date="2019-02" db="EMBL/GenBank/DDBJ databases">
        <title>Deep-cultivation of Planctomycetes and their phenomic and genomic characterization uncovers novel biology.</title>
        <authorList>
            <person name="Wiegand S."/>
            <person name="Jogler M."/>
            <person name="Boedeker C."/>
            <person name="Pinto D."/>
            <person name="Vollmers J."/>
            <person name="Rivas-Marin E."/>
            <person name="Kohn T."/>
            <person name="Peeters S.H."/>
            <person name="Heuer A."/>
            <person name="Rast P."/>
            <person name="Oberbeckmann S."/>
            <person name="Bunk B."/>
            <person name="Jeske O."/>
            <person name="Meyerdierks A."/>
            <person name="Storesund J.E."/>
            <person name="Kallscheuer N."/>
            <person name="Luecker S."/>
            <person name="Lage O.M."/>
            <person name="Pohl T."/>
            <person name="Merkel B.J."/>
            <person name="Hornburger P."/>
            <person name="Mueller R.-W."/>
            <person name="Bruemmer F."/>
            <person name="Labrenz M."/>
            <person name="Spormann A.M."/>
            <person name="Op den Camp H."/>
            <person name="Overmann J."/>
            <person name="Amann R."/>
            <person name="Jetten M.S.M."/>
            <person name="Mascher T."/>
            <person name="Medema M.H."/>
            <person name="Devos D.P."/>
            <person name="Kaster A.-K."/>
            <person name="Ovreas L."/>
            <person name="Rohde M."/>
            <person name="Galperin M.Y."/>
            <person name="Jogler C."/>
        </authorList>
    </citation>
    <scope>NUCLEOTIDE SEQUENCE [LARGE SCALE GENOMIC DNA]</scope>
    <source>
        <strain evidence="3 4">Mal48</strain>
    </source>
</reference>
<dbReference type="InterPro" id="IPR013414">
    <property type="entry name" value="Cas7/Cst2/DevR_sub_I-B/Tneap"/>
</dbReference>
<keyword evidence="1" id="KW-0051">Antiviral defense</keyword>
<dbReference type="KEGG" id="tpol:Mal48_15430"/>
<dbReference type="InterPro" id="IPR016581">
    <property type="entry name" value="Cas7/Cst2/DevR_bac"/>
</dbReference>
<dbReference type="PIRSF" id="PIRSF011362">
    <property type="entry name" value="Fruiting_body_devlp_DevR"/>
    <property type="match status" value="1"/>
</dbReference>
<dbReference type="Pfam" id="PF01905">
    <property type="entry name" value="DevR"/>
    <property type="match status" value="1"/>
</dbReference>
<protein>
    <submittedName>
        <fullName evidence="3">CRISPR-associated protein Cas7/Cst2/DevR</fullName>
    </submittedName>
</protein>
<evidence type="ECO:0000313" key="3">
    <source>
        <dbReference type="EMBL" id="QDT32300.1"/>
    </source>
</evidence>
<gene>
    <name evidence="3" type="primary">devR</name>
    <name evidence="3" type="ORF">Mal48_15430</name>
</gene>
<dbReference type="NCBIfam" id="TIGR01875">
    <property type="entry name" value="cas_MJ0381"/>
    <property type="match status" value="1"/>
</dbReference>
<evidence type="ECO:0000313" key="4">
    <source>
        <dbReference type="Proteomes" id="UP000315724"/>
    </source>
</evidence>
<dbReference type="RefSeq" id="WP_145197464.1">
    <property type="nucleotide sequence ID" value="NZ_CP036267.1"/>
</dbReference>
<dbReference type="GO" id="GO:0051607">
    <property type="term" value="P:defense response to virus"/>
    <property type="evidence" value="ECO:0007669"/>
    <property type="project" value="UniProtKB-KW"/>
</dbReference>
<comment type="function">
    <text evidence="2">CRISPR (clustered regularly interspaced short palindromic repeat) is an adaptive immune system that provides protection against mobile genetic elements (viruses, transposable elements and conjugative plasmids). CRISPR clusters contain spacers, sequences complementary to antecedent mobile elements, and target invading nucleic acids. CRISPR clusters are transcribed and processed into CRISPR RNA (crRNA).</text>
</comment>
<keyword evidence="4" id="KW-1185">Reference proteome</keyword>
<dbReference type="AlphaFoldDB" id="A0A517QKY2"/>
<dbReference type="NCBIfam" id="TIGR02585">
    <property type="entry name" value="cas_Cst2_DevR"/>
    <property type="match status" value="1"/>
</dbReference>
<dbReference type="OrthoDB" id="9781560at2"/>
<dbReference type="Proteomes" id="UP000315724">
    <property type="component" value="Chromosome"/>
</dbReference>
<organism evidence="3 4">
    <name type="scientific">Thalassoglobus polymorphus</name>
    <dbReference type="NCBI Taxonomy" id="2527994"/>
    <lineage>
        <taxon>Bacteria</taxon>
        <taxon>Pseudomonadati</taxon>
        <taxon>Planctomycetota</taxon>
        <taxon>Planctomycetia</taxon>
        <taxon>Planctomycetales</taxon>
        <taxon>Planctomycetaceae</taxon>
        <taxon>Thalassoglobus</taxon>
    </lineage>
</organism>
<dbReference type="EMBL" id="CP036267">
    <property type="protein sequence ID" value="QDT32300.1"/>
    <property type="molecule type" value="Genomic_DNA"/>
</dbReference>
<dbReference type="InterPro" id="IPR010154">
    <property type="entry name" value="CRISPR-assoc_Cas7/Cst2/DevR"/>
</dbReference>
<accession>A0A517QKY2</accession>